<dbReference type="InterPro" id="IPR015679">
    <property type="entry name" value="PLipase_D_fam"/>
</dbReference>
<evidence type="ECO:0000256" key="8">
    <source>
        <dbReference type="ARBA" id="ARBA00023098"/>
    </source>
</evidence>
<evidence type="ECO:0000256" key="1">
    <source>
        <dbReference type="ARBA" id="ARBA00000798"/>
    </source>
</evidence>
<dbReference type="GO" id="GO:0005576">
    <property type="term" value="C:extracellular region"/>
    <property type="evidence" value="ECO:0007669"/>
    <property type="project" value="UniProtKB-SubCell"/>
</dbReference>
<reference evidence="11 12" key="1">
    <citation type="submission" date="2019-01" db="EMBL/GenBank/DDBJ databases">
        <authorList>
            <person name="Chen W.-M."/>
        </authorList>
    </citation>
    <scope>NUCLEOTIDE SEQUENCE [LARGE SCALE GENOMIC DNA]</scope>
    <source>
        <strain evidence="11 12">CCP-7</strain>
    </source>
</reference>
<dbReference type="SUPFAM" id="SSF56024">
    <property type="entry name" value="Phospholipase D/nuclease"/>
    <property type="match status" value="2"/>
</dbReference>
<keyword evidence="7" id="KW-0378">Hydrolase</keyword>
<dbReference type="PANTHER" id="PTHR18896">
    <property type="entry name" value="PHOSPHOLIPASE D"/>
    <property type="match status" value="1"/>
</dbReference>
<dbReference type="OrthoDB" id="8828485at2"/>
<dbReference type="Gene3D" id="3.30.870.10">
    <property type="entry name" value="Endonuclease Chain A"/>
    <property type="match status" value="2"/>
</dbReference>
<evidence type="ECO:0000256" key="6">
    <source>
        <dbReference type="ARBA" id="ARBA00022737"/>
    </source>
</evidence>
<protein>
    <recommendedName>
        <fullName evidence="4">Phospholipase D</fullName>
    </recommendedName>
    <alternativeName>
        <fullName evidence="9">Choline phosphatase</fullName>
    </alternativeName>
</protein>
<comment type="subcellular location">
    <subcellularLocation>
        <location evidence="3">Secreted</location>
    </subcellularLocation>
</comment>
<dbReference type="Pfam" id="PF00614">
    <property type="entry name" value="PLDc"/>
    <property type="match status" value="1"/>
</dbReference>
<dbReference type="SMART" id="SM00155">
    <property type="entry name" value="PLDc"/>
    <property type="match status" value="2"/>
</dbReference>
<proteinExistence type="predicted"/>
<dbReference type="EMBL" id="SACN01000001">
    <property type="protein sequence ID" value="RVT94099.1"/>
    <property type="molecule type" value="Genomic_DNA"/>
</dbReference>
<dbReference type="InterPro" id="IPR001736">
    <property type="entry name" value="PLipase_D/transphosphatidylase"/>
</dbReference>
<dbReference type="InterPro" id="IPR025202">
    <property type="entry name" value="PLD-like_dom"/>
</dbReference>
<dbReference type="GO" id="GO:0009395">
    <property type="term" value="P:phospholipid catabolic process"/>
    <property type="evidence" value="ECO:0007669"/>
    <property type="project" value="TreeGrafter"/>
</dbReference>
<dbReference type="PANTHER" id="PTHR18896:SF76">
    <property type="entry name" value="PHOSPHOLIPASE"/>
    <property type="match status" value="1"/>
</dbReference>
<keyword evidence="8" id="KW-0443">Lipid metabolism</keyword>
<evidence type="ECO:0000313" key="11">
    <source>
        <dbReference type="EMBL" id="RVT94099.1"/>
    </source>
</evidence>
<comment type="caution">
    <text evidence="11">The sequence shown here is derived from an EMBL/GenBank/DDBJ whole genome shotgun (WGS) entry which is preliminary data.</text>
</comment>
<evidence type="ECO:0000256" key="9">
    <source>
        <dbReference type="ARBA" id="ARBA00029594"/>
    </source>
</evidence>
<comment type="function">
    <text evidence="2">Could be a virulence factor.</text>
</comment>
<organism evidence="11 12">
    <name type="scientific">Sphingomonas crocodyli</name>
    <dbReference type="NCBI Taxonomy" id="1979270"/>
    <lineage>
        <taxon>Bacteria</taxon>
        <taxon>Pseudomonadati</taxon>
        <taxon>Pseudomonadota</taxon>
        <taxon>Alphaproteobacteria</taxon>
        <taxon>Sphingomonadales</taxon>
        <taxon>Sphingomonadaceae</taxon>
        <taxon>Sphingomonas</taxon>
    </lineage>
</organism>
<keyword evidence="6" id="KW-0677">Repeat</keyword>
<evidence type="ECO:0000256" key="4">
    <source>
        <dbReference type="ARBA" id="ARBA00018392"/>
    </source>
</evidence>
<dbReference type="CDD" id="cd09140">
    <property type="entry name" value="PLDc_vPLD1_2_like_bac_1"/>
    <property type="match status" value="1"/>
</dbReference>
<keyword evidence="12" id="KW-1185">Reference proteome</keyword>
<evidence type="ECO:0000256" key="7">
    <source>
        <dbReference type="ARBA" id="ARBA00022801"/>
    </source>
</evidence>
<evidence type="ECO:0000313" key="12">
    <source>
        <dbReference type="Proteomes" id="UP000282971"/>
    </source>
</evidence>
<dbReference type="Pfam" id="PF13091">
    <property type="entry name" value="PLDc_2"/>
    <property type="match status" value="1"/>
</dbReference>
<dbReference type="GO" id="GO:0004630">
    <property type="term" value="F:phospholipase D activity"/>
    <property type="evidence" value="ECO:0007669"/>
    <property type="project" value="TreeGrafter"/>
</dbReference>
<gene>
    <name evidence="11" type="ORF">EOD43_09670</name>
</gene>
<evidence type="ECO:0000256" key="5">
    <source>
        <dbReference type="ARBA" id="ARBA00022525"/>
    </source>
</evidence>
<keyword evidence="5" id="KW-0964">Secreted</keyword>
<dbReference type="PROSITE" id="PS50035">
    <property type="entry name" value="PLD"/>
    <property type="match status" value="2"/>
</dbReference>
<name>A0A437M8W5_9SPHN</name>
<evidence type="ECO:0000256" key="3">
    <source>
        <dbReference type="ARBA" id="ARBA00004613"/>
    </source>
</evidence>
<comment type="catalytic activity">
    <reaction evidence="1">
        <text>a 1,2-diacyl-sn-glycero-3-phosphocholine + H2O = a 1,2-diacyl-sn-glycero-3-phosphate + choline + H(+)</text>
        <dbReference type="Rhea" id="RHEA:14445"/>
        <dbReference type="ChEBI" id="CHEBI:15354"/>
        <dbReference type="ChEBI" id="CHEBI:15377"/>
        <dbReference type="ChEBI" id="CHEBI:15378"/>
        <dbReference type="ChEBI" id="CHEBI:57643"/>
        <dbReference type="ChEBI" id="CHEBI:58608"/>
        <dbReference type="EC" id="3.1.4.4"/>
    </reaction>
</comment>
<sequence>MHDVTTDSVTTIRVPMTGDSTQPSLLRPGENCWRIEQADRLSVIVDAADYFRVVRDAMMGAKEQILLVGWDVDPRILLDPTEEDGETPNCLADFIPWLVKRRPELRIHLLIWNMGFFKMVVRGGKAIFQLARWRMTRNVEIRFDSSQPIGATHHQKIVVIDDSIAFCGGIDMTSDRWDTPEHLDDQPYRRLPGGSAYMAWHDTATAVDGAAAKALGELARERWHLGTRRHLPAPTPHAAPWPERLGVLMEDRGIAVSRTVPKTEKTAETREIEALYVDMIAAAKHFIYADNQYFASRSVAEAMAKRLGEKHGPEIVIVNPESADGWLQEAAMGSARAELMQALIEADKYDRFQIYTPVTAAGKPIYVHSKLMIVDDRILRVGSSNMNNRSMGLDSECDIATECPDVDPAIRHLRETLMAEHLGTTREAVAEGCSHSKSLIATIDALRGHGKTLIPFDPPEISDATAAFGASGLLDPESVDERFEPLSGRGLFRGFLRRGTRELWNDLRERRRQRRERNRGRWRRKLRKLIDRMQ</sequence>
<evidence type="ECO:0000259" key="10">
    <source>
        <dbReference type="PROSITE" id="PS50035"/>
    </source>
</evidence>
<evidence type="ECO:0000256" key="2">
    <source>
        <dbReference type="ARBA" id="ARBA00003145"/>
    </source>
</evidence>
<dbReference type="Proteomes" id="UP000282971">
    <property type="component" value="Unassembled WGS sequence"/>
</dbReference>
<dbReference type="CDD" id="cd09143">
    <property type="entry name" value="PLDc_vPLD1_2_like_bac_2"/>
    <property type="match status" value="1"/>
</dbReference>
<feature type="domain" description="PLD phosphodiesterase" evidence="10">
    <location>
        <begin position="363"/>
        <end position="390"/>
    </location>
</feature>
<accession>A0A437M8W5</accession>
<feature type="domain" description="PLD phosphodiesterase" evidence="10">
    <location>
        <begin position="149"/>
        <end position="176"/>
    </location>
</feature>
<dbReference type="AlphaFoldDB" id="A0A437M8W5"/>